<dbReference type="Proteomes" id="UP000000602">
    <property type="component" value="Chromosome"/>
</dbReference>
<accession>Q6AN49</accession>
<gene>
    <name evidence="1" type="ordered locus">DP1496</name>
</gene>
<evidence type="ECO:0000313" key="1">
    <source>
        <dbReference type="EMBL" id="CAG36225.1"/>
    </source>
</evidence>
<proteinExistence type="predicted"/>
<name>Q6AN49_DESPS</name>
<keyword evidence="2" id="KW-1185">Reference proteome</keyword>
<protein>
    <submittedName>
        <fullName evidence="1">Uncharacterized protein</fullName>
    </submittedName>
</protein>
<dbReference type="AlphaFoldDB" id="Q6AN49"/>
<sequence>MTGMMQDSCRQTILSCIYLEIFKKKSEIMDFSFEEAAPIEIRRMEGIEDYFQERVKDMVVQALETGNTTYQLEVDDKEHLPYLREQFELLFRLSHSIDKRDGSIDSYRVFAAKQDEDMGVSFTLSARFIALLKTEPKILDLF</sequence>
<dbReference type="KEGG" id="dps:DP1496"/>
<reference evidence="2" key="1">
    <citation type="journal article" date="2004" name="Environ. Microbiol.">
        <title>The genome of Desulfotalea psychrophila, a sulfate-reducing bacterium from permanently cold Arctic sediments.</title>
        <authorList>
            <person name="Rabus R."/>
            <person name="Ruepp A."/>
            <person name="Frickey T."/>
            <person name="Rattei T."/>
            <person name="Fartmann B."/>
            <person name="Stark M."/>
            <person name="Bauer M."/>
            <person name="Zibat A."/>
            <person name="Lombardot T."/>
            <person name="Becker I."/>
            <person name="Amann J."/>
            <person name="Gellner K."/>
            <person name="Teeling H."/>
            <person name="Leuschner W.D."/>
            <person name="Gloeckner F.-O."/>
            <person name="Lupas A.N."/>
            <person name="Amann R."/>
            <person name="Klenk H.-P."/>
        </authorList>
    </citation>
    <scope>NUCLEOTIDE SEQUENCE [LARGE SCALE GENOMIC DNA]</scope>
    <source>
        <strain evidence="2">DSM 12343 / LSv54</strain>
    </source>
</reference>
<dbReference type="EMBL" id="CR522870">
    <property type="protein sequence ID" value="CAG36225.1"/>
    <property type="molecule type" value="Genomic_DNA"/>
</dbReference>
<organism evidence="1 2">
    <name type="scientific">Desulfotalea psychrophila (strain LSv54 / DSM 12343)</name>
    <dbReference type="NCBI Taxonomy" id="177439"/>
    <lineage>
        <taxon>Bacteria</taxon>
        <taxon>Pseudomonadati</taxon>
        <taxon>Thermodesulfobacteriota</taxon>
        <taxon>Desulfobulbia</taxon>
        <taxon>Desulfobulbales</taxon>
        <taxon>Desulfocapsaceae</taxon>
        <taxon>Desulfotalea</taxon>
    </lineage>
</organism>
<dbReference type="HOGENOM" id="CLU_1812694_0_0_7"/>
<evidence type="ECO:0000313" key="2">
    <source>
        <dbReference type="Proteomes" id="UP000000602"/>
    </source>
</evidence>